<name>A0ABY6CPE4_9HYPH</name>
<dbReference type="InterPro" id="IPR050417">
    <property type="entry name" value="Sugar_Epim/Isomerase"/>
</dbReference>
<dbReference type="PIRSF" id="PIRSF006241">
    <property type="entry name" value="HyI"/>
    <property type="match status" value="1"/>
</dbReference>
<keyword evidence="5" id="KW-1185">Reference proteome</keyword>
<dbReference type="Gene3D" id="3.20.20.150">
    <property type="entry name" value="Divalent-metal-dependent TIM barrel enzymes"/>
    <property type="match status" value="1"/>
</dbReference>
<organism evidence="4 5">
    <name type="scientific">Devosia neptuniae</name>
    <dbReference type="NCBI Taxonomy" id="191302"/>
    <lineage>
        <taxon>Bacteria</taxon>
        <taxon>Pseudomonadati</taxon>
        <taxon>Pseudomonadota</taxon>
        <taxon>Alphaproteobacteria</taxon>
        <taxon>Hyphomicrobiales</taxon>
        <taxon>Devosiaceae</taxon>
        <taxon>Devosia</taxon>
    </lineage>
</organism>
<dbReference type="Proteomes" id="UP001061862">
    <property type="component" value="Chromosome"/>
</dbReference>
<evidence type="ECO:0000313" key="5">
    <source>
        <dbReference type="Proteomes" id="UP001061862"/>
    </source>
</evidence>
<comment type="similarity">
    <text evidence="2">Belongs to the hyi family.</text>
</comment>
<dbReference type="PANTHER" id="PTHR43489:SF6">
    <property type="entry name" value="HYDROXYPYRUVATE ISOMERASE-RELATED"/>
    <property type="match status" value="1"/>
</dbReference>
<dbReference type="EC" id="5.3.1.22" evidence="4"/>
<dbReference type="InterPro" id="IPR017643">
    <property type="entry name" value="Hydroxypyruvate_isomerase"/>
</dbReference>
<dbReference type="InterPro" id="IPR053398">
    <property type="entry name" value="HPT_OtnI_isomerases"/>
</dbReference>
<protein>
    <submittedName>
        <fullName evidence="4">Hydroxypyruvate isomerase</fullName>
        <ecNumber evidence="4">5.3.1.22</ecNumber>
    </submittedName>
</protein>
<evidence type="ECO:0000256" key="2">
    <source>
        <dbReference type="PIRNR" id="PIRNR006241"/>
    </source>
</evidence>
<evidence type="ECO:0000259" key="3">
    <source>
        <dbReference type="Pfam" id="PF01261"/>
    </source>
</evidence>
<reference evidence="4 5" key="1">
    <citation type="submission" date="2022-09" db="EMBL/GenBank/DDBJ databases">
        <title>Interaction between co-microsymbionts with complementary sets of symbiotic genes in legume-rhizobium systems.</title>
        <authorList>
            <person name="Safronova V."/>
            <person name="Sazanova A."/>
            <person name="Afonin A."/>
            <person name="Chirak E."/>
        </authorList>
    </citation>
    <scope>NUCLEOTIDE SEQUENCE [LARGE SCALE GENOMIC DNA]</scope>
    <source>
        <strain evidence="4 5">A18/4-1</strain>
    </source>
</reference>
<gene>
    <name evidence="4" type="primary">hyi</name>
    <name evidence="4" type="ORF">N8A98_12080</name>
</gene>
<dbReference type="GO" id="GO:0008903">
    <property type="term" value="F:hydroxypyruvate isomerase activity"/>
    <property type="evidence" value="ECO:0007669"/>
    <property type="project" value="UniProtKB-EC"/>
</dbReference>
<evidence type="ECO:0000313" key="4">
    <source>
        <dbReference type="EMBL" id="UXN71863.1"/>
    </source>
</evidence>
<proteinExistence type="inferred from homology"/>
<dbReference type="SUPFAM" id="SSF51658">
    <property type="entry name" value="Xylose isomerase-like"/>
    <property type="match status" value="1"/>
</dbReference>
<dbReference type="NCBIfam" id="TIGR03234">
    <property type="entry name" value="OH-pyruv-isom"/>
    <property type="match status" value="1"/>
</dbReference>
<dbReference type="Pfam" id="PF01261">
    <property type="entry name" value="AP_endonuc_2"/>
    <property type="match status" value="1"/>
</dbReference>
<keyword evidence="1 2" id="KW-0413">Isomerase</keyword>
<dbReference type="NCBIfam" id="NF043033">
    <property type="entry name" value="OxoTetrIsom"/>
    <property type="match status" value="1"/>
</dbReference>
<feature type="domain" description="Xylose isomerase-like TIM barrel" evidence="3">
    <location>
        <begin position="21"/>
        <end position="255"/>
    </location>
</feature>
<dbReference type="InterPro" id="IPR013022">
    <property type="entry name" value="Xyl_isomerase-like_TIM-brl"/>
</dbReference>
<dbReference type="InterPro" id="IPR026040">
    <property type="entry name" value="HyI-like"/>
</dbReference>
<sequence length="261" mass="28424">MPRFSANLSMLYPDLPFMDRFAAAAADGFKAVEYVGAYDQDPAALRRLLDQHGLVQALFNLPAGDWAAGERGIACHPDRVEEFRRGIAKAIDYAKATGCDQVNCLAGIAPAGHDRAILEQVLIDNLAYAAPLLAEAGIKLLLEPINTRDIPGFLINSTDDYERIAAAVGTDNLYLQYDFYHMQVVQGDLLPNFSRLQSRIAHVQVADNPGRHEPGTGEINYSNIFAALDAAGYAGWVGAEYKPKAATSAGLGWFAPWRERA</sequence>
<dbReference type="PANTHER" id="PTHR43489">
    <property type="entry name" value="ISOMERASE"/>
    <property type="match status" value="1"/>
</dbReference>
<dbReference type="RefSeq" id="WP_262171605.1">
    <property type="nucleotide sequence ID" value="NZ_CP104965.1"/>
</dbReference>
<dbReference type="EMBL" id="CP104965">
    <property type="protein sequence ID" value="UXN71863.1"/>
    <property type="molecule type" value="Genomic_DNA"/>
</dbReference>
<accession>A0ABY6CPE4</accession>
<dbReference type="InterPro" id="IPR036237">
    <property type="entry name" value="Xyl_isomerase-like_sf"/>
</dbReference>
<evidence type="ECO:0000256" key="1">
    <source>
        <dbReference type="ARBA" id="ARBA00023235"/>
    </source>
</evidence>